<comment type="caution">
    <text evidence="5">The sequence shown here is derived from an EMBL/GenBank/DDBJ whole genome shotgun (WGS) entry which is preliminary data.</text>
</comment>
<proteinExistence type="predicted"/>
<dbReference type="GO" id="GO:0005829">
    <property type="term" value="C:cytosol"/>
    <property type="evidence" value="ECO:0007669"/>
    <property type="project" value="TreeGrafter"/>
</dbReference>
<feature type="region of interest" description="Disordered" evidence="2">
    <location>
        <begin position="461"/>
        <end position="493"/>
    </location>
</feature>
<dbReference type="Gene3D" id="1.20.200.10">
    <property type="entry name" value="Fumarase/aspartase (Central domain)"/>
    <property type="match status" value="1"/>
</dbReference>
<dbReference type="PRINTS" id="PR00149">
    <property type="entry name" value="FUMRATELYASE"/>
</dbReference>
<dbReference type="PANTHER" id="PTHR42696">
    <property type="entry name" value="ASPARTATE AMMONIA-LYASE"/>
    <property type="match status" value="1"/>
</dbReference>
<accession>A0A7W8VCJ9</accession>
<gene>
    <name evidence="5" type="ORF">HDA36_001087</name>
</gene>
<dbReference type="EC" id="4.3.1.1" evidence="5"/>
<evidence type="ECO:0000259" key="3">
    <source>
        <dbReference type="Pfam" id="PF00206"/>
    </source>
</evidence>
<dbReference type="EMBL" id="JACHDB010000001">
    <property type="protein sequence ID" value="MBB5431003.1"/>
    <property type="molecule type" value="Genomic_DNA"/>
</dbReference>
<evidence type="ECO:0000256" key="1">
    <source>
        <dbReference type="ARBA" id="ARBA00023239"/>
    </source>
</evidence>
<dbReference type="GO" id="GO:0008797">
    <property type="term" value="F:aspartate ammonia-lyase activity"/>
    <property type="evidence" value="ECO:0007669"/>
    <property type="project" value="UniProtKB-EC"/>
</dbReference>
<evidence type="ECO:0000313" key="5">
    <source>
        <dbReference type="EMBL" id="MBB5431003.1"/>
    </source>
</evidence>
<dbReference type="NCBIfam" id="NF008909">
    <property type="entry name" value="PRK12273.1"/>
    <property type="match status" value="1"/>
</dbReference>
<protein>
    <submittedName>
        <fullName evidence="5">Aspartate ammonia-lyase</fullName>
        <ecNumber evidence="5">4.3.1.1</ecNumber>
    </submittedName>
</protein>
<dbReference type="InterPro" id="IPR020557">
    <property type="entry name" value="Fumarate_lyase_CS"/>
</dbReference>
<dbReference type="InterPro" id="IPR051546">
    <property type="entry name" value="Aspartate_Ammonia-Lyase"/>
</dbReference>
<dbReference type="FunFam" id="1.20.200.10:FF:000001">
    <property type="entry name" value="Fumarate hydratase, mitochondrial"/>
    <property type="match status" value="1"/>
</dbReference>
<dbReference type="PROSITE" id="PS00163">
    <property type="entry name" value="FUMARATE_LYASES"/>
    <property type="match status" value="1"/>
</dbReference>
<dbReference type="InterPro" id="IPR022761">
    <property type="entry name" value="Fumarate_lyase_N"/>
</dbReference>
<dbReference type="InterPro" id="IPR018951">
    <property type="entry name" value="Fumarase_C_C"/>
</dbReference>
<dbReference type="Gene3D" id="1.10.275.10">
    <property type="entry name" value="Fumarase/aspartase (N-terminal domain)"/>
    <property type="match status" value="1"/>
</dbReference>
<dbReference type="InterPro" id="IPR024083">
    <property type="entry name" value="Fumarase/histidase_N"/>
</dbReference>
<evidence type="ECO:0000259" key="4">
    <source>
        <dbReference type="Pfam" id="PF10415"/>
    </source>
</evidence>
<feature type="domain" description="Fumarate lyase N-terminal" evidence="3">
    <location>
        <begin position="16"/>
        <end position="347"/>
    </location>
</feature>
<dbReference type="RefSeq" id="WP_184389684.1">
    <property type="nucleotide sequence ID" value="NZ_BAAAJD010000182.1"/>
</dbReference>
<feature type="domain" description="Fumarase C C-terminal" evidence="4">
    <location>
        <begin position="414"/>
        <end position="466"/>
    </location>
</feature>
<dbReference type="GO" id="GO:0006531">
    <property type="term" value="P:aspartate metabolic process"/>
    <property type="evidence" value="ECO:0007669"/>
    <property type="project" value="TreeGrafter"/>
</dbReference>
<dbReference type="InterPro" id="IPR000362">
    <property type="entry name" value="Fumarate_lyase_fam"/>
</dbReference>
<sequence>MSADAAAERTETDALGEAAVPADALWGINTARARANFPVTGRPCGELRDLVWAYGAVKLAACRANAAAGLLDRTREQAIAEACRELMRGDLDREILVDRVQGGAGTSTNMNVNEVVANRALQLLGLAPGTREVIDPLDHVNRSQSTNDTYPTALRLAVHRGIERLVPALGRLAAEFEARSAEFCGIVKIGRTQLQDAVPMTLGQEFAAFAETVREDAARLREFLPHLREVNLGATAIGTGITAPAGYRRKVVAELAEVTGYPLTSASDLIEATSDTGVFVLASGLLKRCAVKLSKISSDLRLLASGPQAGLREIMLPPVQAGSSIMPGKVNPVIPETVNQVAFLVVGADTTVTMAAEAGQLQLNAFGPVIASSLLDSVALLTGAADLLTERCVRGIRADGESITARTRDSLAVATGLVPLLGYAPTAALVKEALNGRRTLAELVLDRGLLDEEQLGAALAAEKLTGEAAPPAEHPDGRAAPPARGAAPTTAPP</sequence>
<dbReference type="PANTHER" id="PTHR42696:SF2">
    <property type="entry name" value="ASPARTATE AMMONIA-LYASE"/>
    <property type="match status" value="1"/>
</dbReference>
<evidence type="ECO:0000313" key="6">
    <source>
        <dbReference type="Proteomes" id="UP000572635"/>
    </source>
</evidence>
<dbReference type="Proteomes" id="UP000572635">
    <property type="component" value="Unassembled WGS sequence"/>
</dbReference>
<dbReference type="AlphaFoldDB" id="A0A7W8VCJ9"/>
<dbReference type="Pfam" id="PF10415">
    <property type="entry name" value="FumaraseC_C"/>
    <property type="match status" value="1"/>
</dbReference>
<feature type="compositionally biased region" description="Low complexity" evidence="2">
    <location>
        <begin position="478"/>
        <end position="493"/>
    </location>
</feature>
<dbReference type="SUPFAM" id="SSF48557">
    <property type="entry name" value="L-aspartase-like"/>
    <property type="match status" value="1"/>
</dbReference>
<dbReference type="Pfam" id="PF00206">
    <property type="entry name" value="Lyase_1"/>
    <property type="match status" value="1"/>
</dbReference>
<organism evidence="5 6">
    <name type="scientific">Nocardiopsis composta</name>
    <dbReference type="NCBI Taxonomy" id="157465"/>
    <lineage>
        <taxon>Bacteria</taxon>
        <taxon>Bacillati</taxon>
        <taxon>Actinomycetota</taxon>
        <taxon>Actinomycetes</taxon>
        <taxon>Streptosporangiales</taxon>
        <taxon>Nocardiopsidaceae</taxon>
        <taxon>Nocardiopsis</taxon>
    </lineage>
</organism>
<keyword evidence="1 5" id="KW-0456">Lyase</keyword>
<dbReference type="InterPro" id="IPR008948">
    <property type="entry name" value="L-Aspartase-like"/>
</dbReference>
<keyword evidence="6" id="KW-1185">Reference proteome</keyword>
<dbReference type="GO" id="GO:0006099">
    <property type="term" value="P:tricarboxylic acid cycle"/>
    <property type="evidence" value="ECO:0007669"/>
    <property type="project" value="InterPro"/>
</dbReference>
<evidence type="ECO:0000256" key="2">
    <source>
        <dbReference type="SAM" id="MobiDB-lite"/>
    </source>
</evidence>
<reference evidence="5 6" key="1">
    <citation type="submission" date="2020-08" db="EMBL/GenBank/DDBJ databases">
        <title>Sequencing the genomes of 1000 actinobacteria strains.</title>
        <authorList>
            <person name="Klenk H.-P."/>
        </authorList>
    </citation>
    <scope>NUCLEOTIDE SEQUENCE [LARGE SCALE GENOMIC DNA]</scope>
    <source>
        <strain evidence="5 6">DSM 44551</strain>
    </source>
</reference>
<name>A0A7W8VCJ9_9ACTN</name>
<dbReference type="Gene3D" id="1.10.40.30">
    <property type="entry name" value="Fumarase/aspartase (C-terminal domain)"/>
    <property type="match status" value="1"/>
</dbReference>